<dbReference type="Pfam" id="PF13289">
    <property type="entry name" value="SIR2_2"/>
    <property type="match status" value="1"/>
</dbReference>
<gene>
    <name evidence="1" type="ORF">F9L08_01350</name>
</gene>
<evidence type="ECO:0000313" key="2">
    <source>
        <dbReference type="Proteomes" id="UP000481643"/>
    </source>
</evidence>
<dbReference type="EMBL" id="WBVX01000001">
    <property type="protein sequence ID" value="KAB2690144.1"/>
    <property type="molecule type" value="Genomic_DNA"/>
</dbReference>
<dbReference type="Proteomes" id="UP000481643">
    <property type="component" value="Unassembled WGS sequence"/>
</dbReference>
<dbReference type="AlphaFoldDB" id="A0A6L3YY62"/>
<evidence type="ECO:0000313" key="1">
    <source>
        <dbReference type="EMBL" id="KAB2690144.1"/>
    </source>
</evidence>
<reference evidence="1 2" key="1">
    <citation type="submission" date="2019-09" db="EMBL/GenBank/DDBJ databases">
        <title>Taxonomic organization of the family Brucellaceae based on a phylogenomic approach.</title>
        <authorList>
            <person name="Leclercq S."/>
            <person name="Cloeckaert A."/>
            <person name="Zygmunt M.S."/>
        </authorList>
    </citation>
    <scope>NUCLEOTIDE SEQUENCE [LARGE SCALE GENOMIC DNA]</scope>
    <source>
        <strain evidence="1 2">WS1830</strain>
    </source>
</reference>
<proteinExistence type="predicted"/>
<comment type="caution">
    <text evidence="1">The sequence shown here is derived from an EMBL/GenBank/DDBJ whole genome shotgun (WGS) entry which is preliminary data.</text>
</comment>
<dbReference type="RefSeq" id="WP_151650903.1">
    <property type="nucleotide sequence ID" value="NZ_WBVX01000001.1"/>
</dbReference>
<accession>A0A6L3YY62</accession>
<sequence>MTGYWQKKTGMAEYLRLYMREDKWLAWEDQPADPNDPSSRTIPGAKNKVGETLRNSFNSTNVIFLLGSGASFSAVNSSGGGQAPGMATLWKAVRDKIDKETLKNGQSFDDIAEELLGMSPPKPEETSAGNIEKLLSLCKMKLELLSVRATDEQFEQLDSEVSVLTDFISKAETAILSEVGFVDEKTSLPAHSNLLRKFSKRSAEKPRVKLFTTNYDLCLEEAGARLGIVFIDGFSHSAEQRFNRDYFQTDIVRRSSSGTKSDYIDSVFHLYKMHGSVDWRRRSDGAVIRRVKGEENELAPVLIYPRSTKYQEAFEMPYLDMFAAFQSALREPDTTIFIAGFGFADDHISSPIWSAVESNLSLKLVLVDPGFIEEQKLDAIQPDHALKAEEFLPNKYQLKLMRLIQQGDNRLTVLNGRFEDLVDAIPSVSGETDRQRLLMRLEDLGGV</sequence>
<organism evidence="1 2">
    <name type="scientific">Brucella tritici</name>
    <dbReference type="NCBI Taxonomy" id="94626"/>
    <lineage>
        <taxon>Bacteria</taxon>
        <taxon>Pseudomonadati</taxon>
        <taxon>Pseudomonadota</taxon>
        <taxon>Alphaproteobacteria</taxon>
        <taxon>Hyphomicrobiales</taxon>
        <taxon>Brucellaceae</taxon>
        <taxon>Brucella/Ochrobactrum group</taxon>
        <taxon>Brucella</taxon>
    </lineage>
</organism>
<name>A0A6L3YY62_9HYPH</name>
<protein>
    <submittedName>
        <fullName evidence="1">SIR2 family protein</fullName>
    </submittedName>
</protein>